<evidence type="ECO:0000256" key="2">
    <source>
        <dbReference type="SAM" id="SignalP"/>
    </source>
</evidence>
<protein>
    <submittedName>
        <fullName evidence="3">Efflux transporter periplasmic adaptor subunit</fullName>
    </submittedName>
</protein>
<dbReference type="Gene3D" id="1.10.287.470">
    <property type="entry name" value="Helix hairpin bin"/>
    <property type="match status" value="1"/>
</dbReference>
<comment type="similarity">
    <text evidence="1">Belongs to the membrane fusion protein (MFP) (TC 8.A.1) family.</text>
</comment>
<evidence type="ECO:0000313" key="3">
    <source>
        <dbReference type="EMBL" id="AMK10139.1"/>
    </source>
</evidence>
<feature type="chain" id="PRO_5046769672" evidence="2">
    <location>
        <begin position="23"/>
        <end position="367"/>
    </location>
</feature>
<evidence type="ECO:0000313" key="4">
    <source>
        <dbReference type="Proteomes" id="UP000055611"/>
    </source>
</evidence>
<dbReference type="PROSITE" id="PS51257">
    <property type="entry name" value="PROKAR_LIPOPROTEIN"/>
    <property type="match status" value="1"/>
</dbReference>
<dbReference type="InterPro" id="IPR006143">
    <property type="entry name" value="RND_pump_MFP"/>
</dbReference>
<dbReference type="PANTHER" id="PTHR30469">
    <property type="entry name" value="MULTIDRUG RESISTANCE PROTEIN MDTA"/>
    <property type="match status" value="1"/>
</dbReference>
<dbReference type="Gene3D" id="2.40.30.170">
    <property type="match status" value="1"/>
</dbReference>
<accession>A0ABN4LU16</accession>
<dbReference type="SUPFAM" id="SSF111369">
    <property type="entry name" value="HlyD-like secretion proteins"/>
    <property type="match status" value="1"/>
</dbReference>
<proteinExistence type="inferred from homology"/>
<dbReference type="NCBIfam" id="TIGR01730">
    <property type="entry name" value="RND_mfp"/>
    <property type="match status" value="1"/>
</dbReference>
<dbReference type="RefSeq" id="WP_066800026.1">
    <property type="nucleotide sequence ID" value="NZ_CP014206.1"/>
</dbReference>
<name>A0ABN4LU16_9BACT</name>
<evidence type="ECO:0000256" key="1">
    <source>
        <dbReference type="ARBA" id="ARBA00009477"/>
    </source>
</evidence>
<reference evidence="3 4" key="1">
    <citation type="journal article" date="2016" name="Front. Microbiol.">
        <title>Genome Sequence of the Piezophilic, Mesophilic Sulfate-Reducing Bacterium Desulfovibrio indicus J2T.</title>
        <authorList>
            <person name="Cao J."/>
            <person name="Maignien L."/>
            <person name="Shao Z."/>
            <person name="Alain K."/>
            <person name="Jebbar M."/>
        </authorList>
    </citation>
    <scope>NUCLEOTIDE SEQUENCE [LARGE SCALE GENOMIC DNA]</scope>
    <source>
        <strain evidence="3 4">J2</strain>
    </source>
</reference>
<dbReference type="Gene3D" id="2.40.50.100">
    <property type="match status" value="1"/>
</dbReference>
<organism evidence="3 4">
    <name type="scientific">Pseudodesulfovibrio indicus</name>
    <dbReference type="NCBI Taxonomy" id="1716143"/>
    <lineage>
        <taxon>Bacteria</taxon>
        <taxon>Pseudomonadati</taxon>
        <taxon>Thermodesulfobacteriota</taxon>
        <taxon>Desulfovibrionia</taxon>
        <taxon>Desulfovibrionales</taxon>
        <taxon>Desulfovibrionaceae</taxon>
    </lineage>
</organism>
<keyword evidence="4" id="KW-1185">Reference proteome</keyword>
<dbReference type="Proteomes" id="UP000055611">
    <property type="component" value="Chromosome"/>
</dbReference>
<dbReference type="PANTHER" id="PTHR30469:SF15">
    <property type="entry name" value="HLYD FAMILY OF SECRETION PROTEINS"/>
    <property type="match status" value="1"/>
</dbReference>
<gene>
    <name evidence="3" type="ORF">AWY79_02910</name>
</gene>
<feature type="signal peptide" evidence="2">
    <location>
        <begin position="1"/>
        <end position="22"/>
    </location>
</feature>
<sequence>MKRICAPLLFLAALILTAVLVAGCGNDRPEADGSAGSSLPGSALAEAAQAEVVTPPRPPAPGSTETFVARSAARRSSLTGFTRARNAMTLVSEESGRVRRVLADVGDTLDPTGLFAELDTTFIELDLAANRADQERLKSDLDYNKKEMDRYEALVKNGTAPQSTLDSNVRAHQAALQQLRAKQVEERVLLERLKRCDLFGPAGWKVVTRYIEPGEWITKGEQVAELGRYDVLLVPFALTSEEYRALKDMGDTLTLRLTDLGGTVRAKVARVSPGFDAQTRKINVDLEIAEGDFEFRGGIRTELDIGLPDPGGAVLVPQSALVKAYEEYFLMTPDNQRVRVVLLGADDDLRRVTGPDVRPGDVFLLNP</sequence>
<keyword evidence="2" id="KW-0732">Signal</keyword>
<dbReference type="EMBL" id="CP014206">
    <property type="protein sequence ID" value="AMK10139.1"/>
    <property type="molecule type" value="Genomic_DNA"/>
</dbReference>